<dbReference type="RefSeq" id="WP_123663844.1">
    <property type="nucleotide sequence ID" value="NZ_RJKE01000001.1"/>
</dbReference>
<dbReference type="InterPro" id="IPR046342">
    <property type="entry name" value="CBS_dom_sf"/>
</dbReference>
<dbReference type="OrthoDB" id="9807125at2"/>
<protein>
    <submittedName>
        <fullName evidence="4">CBS domain protein</fullName>
    </submittedName>
</protein>
<proteinExistence type="predicted"/>
<dbReference type="PANTHER" id="PTHR43080">
    <property type="entry name" value="CBS DOMAIN-CONTAINING PROTEIN CBSX3, MITOCHONDRIAL"/>
    <property type="match status" value="1"/>
</dbReference>
<organism evidence="4 5">
    <name type="scientific">Actinocorallia herbida</name>
    <dbReference type="NCBI Taxonomy" id="58109"/>
    <lineage>
        <taxon>Bacteria</taxon>
        <taxon>Bacillati</taxon>
        <taxon>Actinomycetota</taxon>
        <taxon>Actinomycetes</taxon>
        <taxon>Streptosporangiales</taxon>
        <taxon>Thermomonosporaceae</taxon>
        <taxon>Actinocorallia</taxon>
    </lineage>
</organism>
<comment type="caution">
    <text evidence="4">The sequence shown here is derived from an EMBL/GenBank/DDBJ whole genome shotgun (WGS) entry which is preliminary data.</text>
</comment>
<dbReference type="PANTHER" id="PTHR43080:SF2">
    <property type="entry name" value="CBS DOMAIN-CONTAINING PROTEIN"/>
    <property type="match status" value="1"/>
</dbReference>
<gene>
    <name evidence="4" type="ORF">EDD29_1719</name>
</gene>
<dbReference type="InterPro" id="IPR051257">
    <property type="entry name" value="Diverse_CBS-Domain"/>
</dbReference>
<accession>A0A3N1CSB1</accession>
<dbReference type="AlphaFoldDB" id="A0A3N1CSB1"/>
<evidence type="ECO:0000256" key="1">
    <source>
        <dbReference type="ARBA" id="ARBA00023122"/>
    </source>
</evidence>
<dbReference type="Pfam" id="PF00571">
    <property type="entry name" value="CBS"/>
    <property type="match status" value="2"/>
</dbReference>
<reference evidence="4 5" key="1">
    <citation type="submission" date="2018-11" db="EMBL/GenBank/DDBJ databases">
        <title>Sequencing the genomes of 1000 actinobacteria strains.</title>
        <authorList>
            <person name="Klenk H.-P."/>
        </authorList>
    </citation>
    <scope>NUCLEOTIDE SEQUENCE [LARGE SCALE GENOMIC DNA]</scope>
    <source>
        <strain evidence="4 5">DSM 44254</strain>
    </source>
</reference>
<keyword evidence="1 2" id="KW-0129">CBS domain</keyword>
<keyword evidence="5" id="KW-1185">Reference proteome</keyword>
<dbReference type="EMBL" id="RJKE01000001">
    <property type="protein sequence ID" value="ROO84201.1"/>
    <property type="molecule type" value="Genomic_DNA"/>
</dbReference>
<dbReference type="Proteomes" id="UP000272400">
    <property type="component" value="Unassembled WGS sequence"/>
</dbReference>
<evidence type="ECO:0000313" key="5">
    <source>
        <dbReference type="Proteomes" id="UP000272400"/>
    </source>
</evidence>
<dbReference type="InterPro" id="IPR000644">
    <property type="entry name" value="CBS_dom"/>
</dbReference>
<dbReference type="PROSITE" id="PS51371">
    <property type="entry name" value="CBS"/>
    <property type="match status" value="2"/>
</dbReference>
<dbReference type="SUPFAM" id="SSF54631">
    <property type="entry name" value="CBS-domain pair"/>
    <property type="match status" value="1"/>
</dbReference>
<dbReference type="CDD" id="cd04623">
    <property type="entry name" value="CBS_pair_bac_euk"/>
    <property type="match status" value="1"/>
</dbReference>
<evidence type="ECO:0000256" key="2">
    <source>
        <dbReference type="PROSITE-ProRule" id="PRU00703"/>
    </source>
</evidence>
<feature type="domain" description="CBS" evidence="3">
    <location>
        <begin position="75"/>
        <end position="130"/>
    </location>
</feature>
<dbReference type="Gene3D" id="3.10.580.10">
    <property type="entry name" value="CBS-domain"/>
    <property type="match status" value="1"/>
</dbReference>
<sequence>MRISDILRRKGHQVATVTPDTTVRDLLAVLAERNIGAVVVVAGGEIAGIASERDVVRRLHERGTGLLADPVDSIMTREVRTCAPSDHIEWLRPVMTEHRIRHVPVVDEGRLVGIVSIGDVVKSAIDQLETEREALVAYVQS</sequence>
<evidence type="ECO:0000313" key="4">
    <source>
        <dbReference type="EMBL" id="ROO84201.1"/>
    </source>
</evidence>
<dbReference type="InterPro" id="IPR044725">
    <property type="entry name" value="CBSX3_CBS_dom"/>
</dbReference>
<feature type="domain" description="CBS" evidence="3">
    <location>
        <begin position="7"/>
        <end position="66"/>
    </location>
</feature>
<dbReference type="SMART" id="SM00116">
    <property type="entry name" value="CBS"/>
    <property type="match status" value="2"/>
</dbReference>
<evidence type="ECO:0000259" key="3">
    <source>
        <dbReference type="PROSITE" id="PS51371"/>
    </source>
</evidence>
<name>A0A3N1CSB1_9ACTN</name>